<dbReference type="RefSeq" id="XP_007692176.1">
    <property type="nucleotide sequence ID" value="XM_007693986.1"/>
</dbReference>
<evidence type="ECO:0000313" key="2">
    <source>
        <dbReference type="EMBL" id="EUC41320.1"/>
    </source>
</evidence>
<protein>
    <recommendedName>
        <fullName evidence="1">Heterokaryon incompatibility domain-containing protein</fullName>
    </recommendedName>
</protein>
<dbReference type="InterPro" id="IPR052895">
    <property type="entry name" value="HetReg/Transcr_Mod"/>
</dbReference>
<sequence>MLAKNAQVYSDLPQGPSRIRVLRLSPGRCEEEITCDLIEEPLPLVEFEALSYFWGVTLRPYAIKVNEKPFYIGYNLYSALKELRNTEHERLLWVDAVCINQHDDTEKSNQVQMMRDIFSKASKVVVWLGESAPATGSMFEFVRQFGNAKTEETDTLWGNHTTQSTWMSMQKEYLRIFRHDWWRRAWVVQEVVVGRHVVMQCGAFQVDWEAMHKLFTYGPFANDLFRGYRPPSFAKYIQSLREEANDAEDSGVTLGDLVIRFRLQSATFGSDKIYALLGLLHSDNPSLITPDYSKPPDEVFLQFTESCLVHMKNLDILSYAPGAQLHDASWCRDWRLNYDHPFLFKAKRLLDLESSRPFSASGRHPPSFAINLEHRILTVAGCKIDVVARTGIVPVREPWQKIDWGQILRSWERVADEELGHTETSALRESFNRAVTADCWQIEPTDWRRRIKPPQDDPCDDEDKKYRLAVYNACICRRFFVTKNGMFGLGPWDMKRGDTVSVLLGGKIPFILRRCVNRSPARIPSATYHKLVGEAFVDGLMYQDEGLQDDRLRDFRLI</sequence>
<feature type="domain" description="Heterokaryon incompatibility" evidence="1">
    <location>
        <begin position="47"/>
        <end position="190"/>
    </location>
</feature>
<dbReference type="OrthoDB" id="2157530at2759"/>
<keyword evidence="3" id="KW-1185">Reference proteome</keyword>
<name>W6YUT6_COCMI</name>
<dbReference type="HOGENOM" id="CLU_004184_7_2_1"/>
<dbReference type="KEGG" id="bor:COCMIDRAFT_106492"/>
<proteinExistence type="predicted"/>
<accession>W6YUT6</accession>
<dbReference type="EMBL" id="KI964109">
    <property type="protein sequence ID" value="EUC41320.1"/>
    <property type="molecule type" value="Genomic_DNA"/>
</dbReference>
<dbReference type="Pfam" id="PF26639">
    <property type="entry name" value="Het-6_barrel"/>
    <property type="match status" value="1"/>
</dbReference>
<dbReference type="Pfam" id="PF06985">
    <property type="entry name" value="HET"/>
    <property type="match status" value="1"/>
</dbReference>
<dbReference type="PANTHER" id="PTHR24148:SF64">
    <property type="entry name" value="HETEROKARYON INCOMPATIBILITY DOMAIN-CONTAINING PROTEIN"/>
    <property type="match status" value="1"/>
</dbReference>
<reference evidence="2 3" key="1">
    <citation type="journal article" date="2013" name="PLoS Genet.">
        <title>Comparative genome structure, secondary metabolite, and effector coding capacity across Cochliobolus pathogens.</title>
        <authorList>
            <person name="Condon B.J."/>
            <person name="Leng Y."/>
            <person name="Wu D."/>
            <person name="Bushley K.E."/>
            <person name="Ohm R.A."/>
            <person name="Otillar R."/>
            <person name="Martin J."/>
            <person name="Schackwitz W."/>
            <person name="Grimwood J."/>
            <person name="MohdZainudin N."/>
            <person name="Xue C."/>
            <person name="Wang R."/>
            <person name="Manning V.A."/>
            <person name="Dhillon B."/>
            <person name="Tu Z.J."/>
            <person name="Steffenson B.J."/>
            <person name="Salamov A."/>
            <person name="Sun H."/>
            <person name="Lowry S."/>
            <person name="LaButti K."/>
            <person name="Han J."/>
            <person name="Copeland A."/>
            <person name="Lindquist E."/>
            <person name="Barry K."/>
            <person name="Schmutz J."/>
            <person name="Baker S.E."/>
            <person name="Ciuffetti L.M."/>
            <person name="Grigoriev I.V."/>
            <person name="Zhong S."/>
            <person name="Turgeon B.G."/>
        </authorList>
    </citation>
    <scope>NUCLEOTIDE SEQUENCE [LARGE SCALE GENOMIC DNA]</scope>
    <source>
        <strain evidence="2 3">ATCC 44560</strain>
    </source>
</reference>
<dbReference type="Proteomes" id="UP000054032">
    <property type="component" value="Unassembled WGS sequence"/>
</dbReference>
<dbReference type="PANTHER" id="PTHR24148">
    <property type="entry name" value="ANKYRIN REPEAT DOMAIN-CONTAINING PROTEIN 39 HOMOLOG-RELATED"/>
    <property type="match status" value="1"/>
</dbReference>
<gene>
    <name evidence="2" type="ORF">COCMIDRAFT_106492</name>
</gene>
<dbReference type="eggNOG" id="ENOG502SN6V">
    <property type="taxonomic scope" value="Eukaryota"/>
</dbReference>
<dbReference type="AlphaFoldDB" id="W6YUT6"/>
<evidence type="ECO:0000313" key="3">
    <source>
        <dbReference type="Proteomes" id="UP000054032"/>
    </source>
</evidence>
<dbReference type="InterPro" id="IPR010730">
    <property type="entry name" value="HET"/>
</dbReference>
<organism evidence="2 3">
    <name type="scientific">Bipolaris oryzae ATCC 44560</name>
    <dbReference type="NCBI Taxonomy" id="930090"/>
    <lineage>
        <taxon>Eukaryota</taxon>
        <taxon>Fungi</taxon>
        <taxon>Dikarya</taxon>
        <taxon>Ascomycota</taxon>
        <taxon>Pezizomycotina</taxon>
        <taxon>Dothideomycetes</taxon>
        <taxon>Pleosporomycetidae</taxon>
        <taxon>Pleosporales</taxon>
        <taxon>Pleosporineae</taxon>
        <taxon>Pleosporaceae</taxon>
        <taxon>Bipolaris</taxon>
    </lineage>
</organism>
<dbReference type="GeneID" id="19118872"/>
<evidence type="ECO:0000259" key="1">
    <source>
        <dbReference type="Pfam" id="PF06985"/>
    </source>
</evidence>